<dbReference type="GO" id="GO:0080090">
    <property type="term" value="P:regulation of primary metabolic process"/>
    <property type="evidence" value="ECO:0007669"/>
    <property type="project" value="UniProtKB-ARBA"/>
</dbReference>
<protein>
    <recommendedName>
        <fullName evidence="6">BHLH domain-containing protein</fullName>
    </recommendedName>
</protein>
<keyword evidence="3" id="KW-0804">Transcription</keyword>
<gene>
    <name evidence="7" type="ORF">OSB04_007592</name>
</gene>
<dbReference type="InterPro" id="IPR036638">
    <property type="entry name" value="HLH_DNA-bd_sf"/>
</dbReference>
<dbReference type="GO" id="GO:0005634">
    <property type="term" value="C:nucleus"/>
    <property type="evidence" value="ECO:0007669"/>
    <property type="project" value="UniProtKB-SubCell"/>
</dbReference>
<name>A0AA38WIM3_9ASTR</name>
<dbReference type="Pfam" id="PF00010">
    <property type="entry name" value="HLH"/>
    <property type="match status" value="1"/>
</dbReference>
<dbReference type="AlphaFoldDB" id="A0AA38WIM3"/>
<organism evidence="7 8">
    <name type="scientific">Centaurea solstitialis</name>
    <name type="common">yellow star-thistle</name>
    <dbReference type="NCBI Taxonomy" id="347529"/>
    <lineage>
        <taxon>Eukaryota</taxon>
        <taxon>Viridiplantae</taxon>
        <taxon>Streptophyta</taxon>
        <taxon>Embryophyta</taxon>
        <taxon>Tracheophyta</taxon>
        <taxon>Spermatophyta</taxon>
        <taxon>Magnoliopsida</taxon>
        <taxon>eudicotyledons</taxon>
        <taxon>Gunneridae</taxon>
        <taxon>Pentapetalae</taxon>
        <taxon>asterids</taxon>
        <taxon>campanulids</taxon>
        <taxon>Asterales</taxon>
        <taxon>Asteraceae</taxon>
        <taxon>Carduoideae</taxon>
        <taxon>Cardueae</taxon>
        <taxon>Centaureinae</taxon>
        <taxon>Centaurea</taxon>
    </lineage>
</organism>
<dbReference type="SUPFAM" id="SSF47459">
    <property type="entry name" value="HLH, helix-loop-helix DNA-binding domain"/>
    <property type="match status" value="1"/>
</dbReference>
<evidence type="ECO:0000313" key="7">
    <source>
        <dbReference type="EMBL" id="KAJ9562432.1"/>
    </source>
</evidence>
<sequence length="323" mass="36086">MAMDLSSMWFPELEMEDLGLMDQHYQMNKLYDTIDNFSADSFSSSNTENPCFNDRSFQTPPSLEEQAEMNLPSNYHQTASNFKKPPTSKPLATTISTSNTFTISFGDLKTKEETNPINDLLGYESMGPAIARNTFQAQDHVLAERKRREKLNRHFISLSALLPNLKKMDKASVLEDASNYITKLQGRVKELEGLSSIKGKDVKESVIAVKRCRPSGFDDELEDHDSSSNETNSADAPCKSSAEIEVRMSGRSVLVRIQSRKSSSLLVKVLRKMQKLGLSVISCNSMPFANTTLLITIAAQIDQEDFFMTAADLVKNLQLAICN</sequence>
<evidence type="ECO:0000256" key="5">
    <source>
        <dbReference type="SAM" id="MobiDB-lite"/>
    </source>
</evidence>
<dbReference type="Proteomes" id="UP001172457">
    <property type="component" value="Chromosome 2"/>
</dbReference>
<evidence type="ECO:0000256" key="4">
    <source>
        <dbReference type="ARBA" id="ARBA00023242"/>
    </source>
</evidence>
<dbReference type="PANTHER" id="PTHR45959">
    <property type="entry name" value="BHLH TRANSCRIPTION FACTOR"/>
    <property type="match status" value="1"/>
</dbReference>
<feature type="domain" description="BHLH" evidence="6">
    <location>
        <begin position="135"/>
        <end position="184"/>
    </location>
</feature>
<comment type="caution">
    <text evidence="7">The sequence shown here is derived from an EMBL/GenBank/DDBJ whole genome shotgun (WGS) entry which is preliminary data.</text>
</comment>
<accession>A0AA38WIM3</accession>
<dbReference type="SMART" id="SM00353">
    <property type="entry name" value="HLH"/>
    <property type="match status" value="1"/>
</dbReference>
<evidence type="ECO:0000256" key="2">
    <source>
        <dbReference type="ARBA" id="ARBA00023015"/>
    </source>
</evidence>
<keyword evidence="4" id="KW-0539">Nucleus</keyword>
<dbReference type="GO" id="GO:0046983">
    <property type="term" value="F:protein dimerization activity"/>
    <property type="evidence" value="ECO:0007669"/>
    <property type="project" value="InterPro"/>
</dbReference>
<evidence type="ECO:0000256" key="1">
    <source>
        <dbReference type="ARBA" id="ARBA00004123"/>
    </source>
</evidence>
<keyword evidence="2" id="KW-0805">Transcription regulation</keyword>
<dbReference type="InterPro" id="IPR054502">
    <property type="entry name" value="bHLH-TF_ACT-like_plant"/>
</dbReference>
<dbReference type="PANTHER" id="PTHR45959:SF35">
    <property type="entry name" value="MYC-TYPE, BASIC HELIX-LOOP-HELIX (BHLH) DOMAIN-CONTAINING PROTEIN-RELATED"/>
    <property type="match status" value="1"/>
</dbReference>
<dbReference type="PROSITE" id="PS50888">
    <property type="entry name" value="BHLH"/>
    <property type="match status" value="1"/>
</dbReference>
<comment type="subcellular location">
    <subcellularLocation>
        <location evidence="1">Nucleus</location>
    </subcellularLocation>
</comment>
<dbReference type="InterPro" id="IPR011598">
    <property type="entry name" value="bHLH_dom"/>
</dbReference>
<feature type="region of interest" description="Disordered" evidence="5">
    <location>
        <begin position="218"/>
        <end position="238"/>
    </location>
</feature>
<dbReference type="EMBL" id="JARYMX010000002">
    <property type="protein sequence ID" value="KAJ9562432.1"/>
    <property type="molecule type" value="Genomic_DNA"/>
</dbReference>
<keyword evidence="8" id="KW-1185">Reference proteome</keyword>
<evidence type="ECO:0000313" key="8">
    <source>
        <dbReference type="Proteomes" id="UP001172457"/>
    </source>
</evidence>
<proteinExistence type="predicted"/>
<dbReference type="Pfam" id="PF22754">
    <property type="entry name" value="bHLH-TF_ACT-like_plant"/>
    <property type="match status" value="1"/>
</dbReference>
<reference evidence="7" key="1">
    <citation type="submission" date="2023-03" db="EMBL/GenBank/DDBJ databases">
        <title>Chromosome-scale reference genome and RAD-based genetic map of yellow starthistle (Centaurea solstitialis) reveal putative structural variation and QTLs associated with invader traits.</title>
        <authorList>
            <person name="Reatini B."/>
            <person name="Cang F.A."/>
            <person name="Jiang Q."/>
            <person name="Mckibben M.T.W."/>
            <person name="Barker M.S."/>
            <person name="Rieseberg L.H."/>
            <person name="Dlugosch K.M."/>
        </authorList>
    </citation>
    <scope>NUCLEOTIDE SEQUENCE</scope>
    <source>
        <strain evidence="7">CAN-66</strain>
        <tissue evidence="7">Leaf</tissue>
    </source>
</reference>
<dbReference type="Gene3D" id="4.10.280.10">
    <property type="entry name" value="Helix-loop-helix DNA-binding domain"/>
    <property type="match status" value="1"/>
</dbReference>
<evidence type="ECO:0000256" key="3">
    <source>
        <dbReference type="ARBA" id="ARBA00023163"/>
    </source>
</evidence>
<evidence type="ECO:0000259" key="6">
    <source>
        <dbReference type="PROSITE" id="PS50888"/>
    </source>
</evidence>
<dbReference type="InterPro" id="IPR052610">
    <property type="entry name" value="bHLH_transcription_regulator"/>
</dbReference>